<dbReference type="PANTHER" id="PTHR43236">
    <property type="entry name" value="ANTITOXIN HIGA1"/>
    <property type="match status" value="1"/>
</dbReference>
<feature type="domain" description="IrrE N-terminal-like" evidence="1">
    <location>
        <begin position="240"/>
        <end position="401"/>
    </location>
</feature>
<dbReference type="RefSeq" id="WP_006161135.1">
    <property type="nucleotide sequence ID" value="NZ_EQ999546.1"/>
</dbReference>
<dbReference type="Gene3D" id="1.10.10.2910">
    <property type="match status" value="1"/>
</dbReference>
<accession>A0A0E1XC77</accession>
<dbReference type="EMBL" id="EQ999546">
    <property type="protein sequence ID" value="EEZ30887.1"/>
    <property type="molecule type" value="Genomic_DNA"/>
</dbReference>
<evidence type="ECO:0000259" key="1">
    <source>
        <dbReference type="Pfam" id="PF06114"/>
    </source>
</evidence>
<reference evidence="2" key="1">
    <citation type="submission" date="2009-01" db="EMBL/GenBank/DDBJ databases">
        <title>The Genome Sequence of Brucella pinnipedialis M292/94/1.</title>
        <authorList>
            <consortium name="The Broad Institute Genome Sequencing Platform"/>
            <person name="Ward D."/>
            <person name="Young S.K."/>
            <person name="Kodira C.D."/>
            <person name="Zeng Q."/>
            <person name="Koehrsen M."/>
            <person name="Alvarado L."/>
            <person name="Berlin A."/>
            <person name="Borenstein D."/>
            <person name="Chen Z."/>
            <person name="Engels R."/>
            <person name="Freedman E."/>
            <person name="Gellesch M."/>
            <person name="Goldberg J."/>
            <person name="Griggs A."/>
            <person name="Gujja S."/>
            <person name="Heiman D."/>
            <person name="Hepburn T."/>
            <person name="Howarth C."/>
            <person name="Jen D."/>
            <person name="Larson L."/>
            <person name="Lewis B."/>
            <person name="Mehta T."/>
            <person name="Park D."/>
            <person name="Pearson M."/>
            <person name="Roberts A."/>
            <person name="Saif S."/>
            <person name="Shea T."/>
            <person name="Shenoy N."/>
            <person name="Sisk P."/>
            <person name="Stolte C."/>
            <person name="Sykes S."/>
            <person name="Walk T."/>
            <person name="White J."/>
            <person name="Yandava C."/>
            <person name="Whatmore A.M."/>
            <person name="Perrett L.L."/>
            <person name="O'Callaghan D."/>
            <person name="Nusbaum C."/>
            <person name="Galagan J."/>
            <person name="Birren B."/>
        </authorList>
    </citation>
    <scope>NUCLEOTIDE SEQUENCE [LARGE SCALE GENOMIC DNA]</scope>
    <source>
        <strain evidence="2">M292/94/1</strain>
    </source>
</reference>
<dbReference type="AlphaFoldDB" id="A0A0E1XC77"/>
<dbReference type="InterPro" id="IPR010359">
    <property type="entry name" value="IrrE_HExxH"/>
</dbReference>
<proteinExistence type="predicted"/>
<dbReference type="Pfam" id="PF06114">
    <property type="entry name" value="Peptidase_M78"/>
    <property type="match status" value="1"/>
</dbReference>
<sequence>MNSTSKGDSLEDAFYQYLFDQQNRGELVFGAYPPENCKIYKKKRYYCREREADVEFDIVLELYRTGRDAPHLYVIFECKNHDASISEIYVNDFSSKIGRIFSHAVKGIIVVTSRLQSGAEKVARNARMGIVKYDEHGLEIIADRRGACIEHGFVRSQIFRSDDPIKSLKFSAYYDGKYFGTIDELLTNLDPEPVGQSRHEKKRGSISVPFRSLDQIKAFAARALEVANYSSGAVDLAKICQSLSIDLQFTDQAVFDVDGVLILGSANFERKTIQINSHSRQTRERFTIGHEIGHFCLNHERYLRSETIIANDLFIAREEGDSFVYERLEYQANAFSAELILPDVTFLPQTAQFRHDLEIRDRGHGYIFVDDQPCNYLPYEELLSRLSTYFEVSKQAIEVKFKKRKLLIDKRQRNDASSISRVISNLTSSRMSGRL</sequence>
<dbReference type="PANTHER" id="PTHR43236:SF2">
    <property type="entry name" value="BLL0069 PROTEIN"/>
    <property type="match status" value="1"/>
</dbReference>
<dbReference type="InterPro" id="IPR052345">
    <property type="entry name" value="Rad_response_metalloprotease"/>
</dbReference>
<organism evidence="2">
    <name type="scientific">Brucella pinnipedialis M292/94/1</name>
    <dbReference type="NCBI Taxonomy" id="520462"/>
    <lineage>
        <taxon>Bacteria</taxon>
        <taxon>Pseudomonadati</taxon>
        <taxon>Pseudomonadota</taxon>
        <taxon>Alphaproteobacteria</taxon>
        <taxon>Hyphomicrobiales</taxon>
        <taxon>Brucellaceae</taxon>
        <taxon>Brucella/Ochrobactrum group</taxon>
        <taxon>Brucella</taxon>
    </lineage>
</organism>
<dbReference type="HOGENOM" id="CLU_052649_0_0_5"/>
<evidence type="ECO:0000313" key="2">
    <source>
        <dbReference type="EMBL" id="EEZ30887.1"/>
    </source>
</evidence>
<protein>
    <recommendedName>
        <fullName evidence="1">IrrE N-terminal-like domain-containing protein</fullName>
    </recommendedName>
</protein>
<name>A0A0E1XC77_9HYPH</name>
<dbReference type="Proteomes" id="UP000004659">
    <property type="component" value="Unassembled WGS sequence"/>
</dbReference>
<gene>
    <name evidence="2" type="ORF">BALG_01007</name>
</gene>